<dbReference type="GO" id="GO:0046872">
    <property type="term" value="F:metal ion binding"/>
    <property type="evidence" value="ECO:0007669"/>
    <property type="project" value="UniProtKB-KW"/>
</dbReference>
<feature type="binding site" evidence="14">
    <location>
        <position position="176"/>
    </location>
    <ligand>
        <name>Mg(2+)</name>
        <dbReference type="ChEBI" id="CHEBI:18420"/>
    </ligand>
</feature>
<keyword evidence="7 12" id="KW-0573">Peptidoglycan synthesis</keyword>
<comment type="pathway">
    <text evidence="12">Cell wall biogenesis; peptidoglycan biosynthesis.</text>
</comment>
<dbReference type="KEGG" id="uam:UABAM_01808"/>
<comment type="subcellular location">
    <subcellularLocation>
        <location evidence="12">Cell membrane</location>
        <topology evidence="12">Multi-pass membrane protein</topology>
    </subcellularLocation>
    <subcellularLocation>
        <location evidence="1">Membrane</location>
        <topology evidence="1">Multi-pass membrane protein</topology>
    </subcellularLocation>
</comment>
<dbReference type="InterPro" id="IPR036259">
    <property type="entry name" value="MFS_trans_sf"/>
</dbReference>
<dbReference type="HAMAP" id="MF_00038">
    <property type="entry name" value="MraY"/>
    <property type="match status" value="1"/>
</dbReference>
<dbReference type="PANTHER" id="PTHR22926:SF5">
    <property type="entry name" value="PHOSPHO-N-ACETYLMURAMOYL-PENTAPEPTIDE-TRANSFERASE HOMOLOG"/>
    <property type="match status" value="1"/>
</dbReference>
<dbReference type="GO" id="GO:0008360">
    <property type="term" value="P:regulation of cell shape"/>
    <property type="evidence" value="ECO:0007669"/>
    <property type="project" value="UniProtKB-KW"/>
</dbReference>
<dbReference type="EMBL" id="AP019860">
    <property type="protein sequence ID" value="BBM83456.1"/>
    <property type="molecule type" value="Genomic_DNA"/>
</dbReference>
<dbReference type="InterPro" id="IPR018480">
    <property type="entry name" value="PNAcMuramoyl-5peptid_Trfase_CS"/>
</dbReference>
<dbReference type="PROSITE" id="PS01348">
    <property type="entry name" value="MRAY_2"/>
    <property type="match status" value="1"/>
</dbReference>
<keyword evidence="16" id="KW-1185">Reference proteome</keyword>
<dbReference type="InterPro" id="IPR003524">
    <property type="entry name" value="PNAcMuramoyl-5peptid_Trfase"/>
</dbReference>
<dbReference type="PROSITE" id="PS01347">
    <property type="entry name" value="MRAY_1"/>
    <property type="match status" value="1"/>
</dbReference>
<dbReference type="Proteomes" id="UP000326354">
    <property type="component" value="Chromosome"/>
</dbReference>
<comment type="catalytic activity">
    <reaction evidence="12">
        <text>UDP-N-acetyl-alpha-D-muramoyl-L-alanyl-gamma-D-glutamyl-meso-2,6-diaminopimeloyl-D-alanyl-D-alanine + di-trans,octa-cis-undecaprenyl phosphate = di-trans,octa-cis-undecaprenyl diphospho-N-acetyl-alpha-D-muramoyl-L-alanyl-D-glutamyl-meso-2,6-diaminopimeloyl-D-alanyl-D-alanine + UMP</text>
        <dbReference type="Rhea" id="RHEA:28386"/>
        <dbReference type="ChEBI" id="CHEBI:57865"/>
        <dbReference type="ChEBI" id="CHEBI:60392"/>
        <dbReference type="ChEBI" id="CHEBI:61386"/>
        <dbReference type="ChEBI" id="CHEBI:61387"/>
        <dbReference type="EC" id="2.7.8.13"/>
    </reaction>
</comment>
<keyword evidence="10 12" id="KW-0131">Cell cycle</keyword>
<feature type="transmembrane region" description="Helical" evidence="12">
    <location>
        <begin position="214"/>
        <end position="231"/>
    </location>
</feature>
<comment type="similarity">
    <text evidence="2 12">Belongs to the glycosyltransferase 4 family. MraY subfamily.</text>
</comment>
<gene>
    <name evidence="12" type="primary">mraY</name>
    <name evidence="15" type="ORF">UABAM_01808</name>
</gene>
<evidence type="ECO:0000313" key="16">
    <source>
        <dbReference type="Proteomes" id="UP000326354"/>
    </source>
</evidence>
<comment type="cofactor">
    <cofactor evidence="12 14">
        <name>Mg(2+)</name>
        <dbReference type="ChEBI" id="CHEBI:18420"/>
    </cofactor>
</comment>
<dbReference type="CDD" id="cd06852">
    <property type="entry name" value="GT_MraY"/>
    <property type="match status" value="1"/>
</dbReference>
<dbReference type="UniPathway" id="UPA00219"/>
<feature type="binding site" evidence="14">
    <location>
        <position position="242"/>
    </location>
    <ligand>
        <name>Mg(2+)</name>
        <dbReference type="ChEBI" id="CHEBI:18420"/>
    </ligand>
</feature>
<evidence type="ECO:0000256" key="8">
    <source>
        <dbReference type="ARBA" id="ARBA00022989"/>
    </source>
</evidence>
<evidence type="ECO:0000256" key="5">
    <source>
        <dbReference type="ARBA" id="ARBA00022692"/>
    </source>
</evidence>
<keyword evidence="4 12" id="KW-0808">Transferase</keyword>
<evidence type="ECO:0000256" key="6">
    <source>
        <dbReference type="ARBA" id="ARBA00022960"/>
    </source>
</evidence>
<dbReference type="Pfam" id="PF10555">
    <property type="entry name" value="MraY_sig1"/>
    <property type="match status" value="1"/>
</dbReference>
<sequence length="335" mass="37048">MLYYFSHSLSARALYAFFIAFFCGMVFLPLFIRLSKRRRLVEKIKVETEVMKKQGVGKKNTPTMGGVIIVFSYLQTILLCGNWHNIYLLIALVIVVAFSSLGISDDLIKTYTKRKGLKARTKLVVSLIFALAICYFMHLFVQDTSGAIALCPVPISTGMWFILSTIVIAGSCHGVNLTDGIDGLAAGCSLMVIAFFTGLLILSPESASEQVREIIVSNFALCGVCCAFLWFNSYPAQVFMGDCGALMLGAYIGYVAVITQQHLLLVIAGGVFVVETLSSMIQMFTKKYLARKVFICAPLHHHFLAKGISEPQLVVRFWICQIFLIFAAISLCIHL</sequence>
<dbReference type="Gene3D" id="1.20.1250.20">
    <property type="entry name" value="MFS general substrate transporter like domains"/>
    <property type="match status" value="1"/>
</dbReference>
<dbReference type="AlphaFoldDB" id="A0A5S9IL53"/>
<keyword evidence="6 12" id="KW-0133">Cell shape</keyword>
<dbReference type="InterPro" id="IPR000715">
    <property type="entry name" value="Glycosyl_transferase_4"/>
</dbReference>
<name>A0A5S9IL53_UABAM</name>
<dbReference type="RefSeq" id="WP_151967655.1">
    <property type="nucleotide sequence ID" value="NZ_AP019860.1"/>
</dbReference>
<evidence type="ECO:0000313" key="15">
    <source>
        <dbReference type="EMBL" id="BBM83456.1"/>
    </source>
</evidence>
<comment type="function">
    <text evidence="12">Catalyzes the initial step of the lipid cycle reactions in the biosynthesis of the cell wall peptidoglycan: transfers peptidoglycan precursor phospho-MurNAc-pentapeptide from UDP-MurNAc-pentapeptide onto the lipid carrier undecaprenyl phosphate, yielding undecaprenyl-pyrophosphoryl-MurNAc-pentapeptide, known as lipid I.</text>
</comment>
<proteinExistence type="inferred from homology"/>
<feature type="transmembrane region" description="Helical" evidence="12">
    <location>
        <begin position="263"/>
        <end position="284"/>
    </location>
</feature>
<dbReference type="GO" id="GO:0009252">
    <property type="term" value="P:peptidoglycan biosynthetic process"/>
    <property type="evidence" value="ECO:0007669"/>
    <property type="project" value="UniProtKB-UniRule"/>
</dbReference>
<keyword evidence="12 14" id="KW-0479">Metal-binding</keyword>
<dbReference type="NCBIfam" id="TIGR00445">
    <property type="entry name" value="mraY"/>
    <property type="match status" value="1"/>
</dbReference>
<evidence type="ECO:0000256" key="3">
    <source>
        <dbReference type="ARBA" id="ARBA00022618"/>
    </source>
</evidence>
<keyword evidence="5 12" id="KW-0812">Transmembrane</keyword>
<evidence type="ECO:0000256" key="1">
    <source>
        <dbReference type="ARBA" id="ARBA00004141"/>
    </source>
</evidence>
<evidence type="ECO:0000256" key="13">
    <source>
        <dbReference type="NCBIfam" id="TIGR00445"/>
    </source>
</evidence>
<evidence type="ECO:0000256" key="14">
    <source>
        <dbReference type="PIRSR" id="PIRSR600715-1"/>
    </source>
</evidence>
<dbReference type="GO" id="GO:0071555">
    <property type="term" value="P:cell wall organization"/>
    <property type="evidence" value="ECO:0007669"/>
    <property type="project" value="UniProtKB-KW"/>
</dbReference>
<protein>
    <recommendedName>
        <fullName evidence="12 13">Phospho-N-acetylmuramoyl-pentapeptide-transferase</fullName>
        <ecNumber evidence="12 13">2.7.8.13</ecNumber>
    </recommendedName>
    <alternativeName>
        <fullName evidence="12">UDP-MurNAc-pentapeptide phosphotransferase</fullName>
    </alternativeName>
</protein>
<dbReference type="PANTHER" id="PTHR22926">
    <property type="entry name" value="PHOSPHO-N-ACETYLMURAMOYL-PENTAPEPTIDE-TRANSFERASE"/>
    <property type="match status" value="1"/>
</dbReference>
<evidence type="ECO:0000256" key="2">
    <source>
        <dbReference type="ARBA" id="ARBA00005583"/>
    </source>
</evidence>
<feature type="transmembrane region" description="Helical" evidence="12">
    <location>
        <begin position="147"/>
        <end position="169"/>
    </location>
</feature>
<dbReference type="Pfam" id="PF00953">
    <property type="entry name" value="Glycos_transf_4"/>
    <property type="match status" value="1"/>
</dbReference>
<evidence type="ECO:0000256" key="11">
    <source>
        <dbReference type="ARBA" id="ARBA00023316"/>
    </source>
</evidence>
<dbReference type="GO" id="GO:0005886">
    <property type="term" value="C:plasma membrane"/>
    <property type="evidence" value="ECO:0007669"/>
    <property type="project" value="UniProtKB-SubCell"/>
</dbReference>
<feature type="transmembrane region" description="Helical" evidence="12">
    <location>
        <begin position="238"/>
        <end position="257"/>
    </location>
</feature>
<dbReference type="EC" id="2.7.8.13" evidence="12 13"/>
<evidence type="ECO:0000256" key="10">
    <source>
        <dbReference type="ARBA" id="ARBA00023306"/>
    </source>
</evidence>
<keyword evidence="9 12" id="KW-0472">Membrane</keyword>
<feature type="transmembrane region" description="Helical" evidence="12">
    <location>
        <begin position="12"/>
        <end position="32"/>
    </location>
</feature>
<evidence type="ECO:0000256" key="12">
    <source>
        <dbReference type="HAMAP-Rule" id="MF_00038"/>
    </source>
</evidence>
<dbReference type="OrthoDB" id="9805475at2"/>
<reference evidence="15 16" key="1">
    <citation type="submission" date="2019-08" db="EMBL/GenBank/DDBJ databases">
        <title>Complete genome sequence of Candidatus Uab amorphum.</title>
        <authorList>
            <person name="Shiratori T."/>
            <person name="Suzuki S."/>
            <person name="Kakizawa Y."/>
            <person name="Ishida K."/>
        </authorList>
    </citation>
    <scope>NUCLEOTIDE SEQUENCE [LARGE SCALE GENOMIC DNA]</scope>
    <source>
        <strain evidence="15 16">SRT547</strain>
    </source>
</reference>
<evidence type="ECO:0000256" key="7">
    <source>
        <dbReference type="ARBA" id="ARBA00022984"/>
    </source>
</evidence>
<evidence type="ECO:0000256" key="9">
    <source>
        <dbReference type="ARBA" id="ARBA00023136"/>
    </source>
</evidence>
<feature type="transmembrane region" description="Helical" evidence="12">
    <location>
        <begin position="85"/>
        <end position="103"/>
    </location>
</feature>
<organism evidence="15 16">
    <name type="scientific">Uabimicrobium amorphum</name>
    <dbReference type="NCBI Taxonomy" id="2596890"/>
    <lineage>
        <taxon>Bacteria</taxon>
        <taxon>Pseudomonadati</taxon>
        <taxon>Planctomycetota</taxon>
        <taxon>Candidatus Uabimicrobiia</taxon>
        <taxon>Candidatus Uabimicrobiales</taxon>
        <taxon>Candidatus Uabimicrobiaceae</taxon>
        <taxon>Candidatus Uabimicrobium</taxon>
    </lineage>
</organism>
<dbReference type="GO" id="GO:0008963">
    <property type="term" value="F:phospho-N-acetylmuramoyl-pentapeptide-transferase activity"/>
    <property type="evidence" value="ECO:0007669"/>
    <property type="project" value="UniProtKB-UniRule"/>
</dbReference>
<evidence type="ECO:0000256" key="4">
    <source>
        <dbReference type="ARBA" id="ARBA00022679"/>
    </source>
</evidence>
<accession>A0A5S9IL53</accession>
<dbReference type="GO" id="GO:0051301">
    <property type="term" value="P:cell division"/>
    <property type="evidence" value="ECO:0007669"/>
    <property type="project" value="UniProtKB-KW"/>
</dbReference>
<keyword evidence="3 12" id="KW-0132">Cell division</keyword>
<keyword evidence="8 12" id="KW-1133">Transmembrane helix</keyword>
<keyword evidence="11 12" id="KW-0961">Cell wall biogenesis/degradation</keyword>
<feature type="transmembrane region" description="Helical" evidence="12">
    <location>
        <begin position="181"/>
        <end position="202"/>
    </location>
</feature>
<feature type="transmembrane region" description="Helical" evidence="12">
    <location>
        <begin position="123"/>
        <end position="141"/>
    </location>
</feature>
<feature type="transmembrane region" description="Helical" evidence="12">
    <location>
        <begin position="313"/>
        <end position="333"/>
    </location>
</feature>
<keyword evidence="12 14" id="KW-0460">Magnesium</keyword>
<keyword evidence="12" id="KW-1003">Cell membrane</keyword>